<dbReference type="PROSITE" id="PS50835">
    <property type="entry name" value="IG_LIKE"/>
    <property type="match status" value="2"/>
</dbReference>
<sequence>MMAARALCCALMLLLCGGVCSGENLILPSKLQNATQETALFKPIKLPTDTYNDYIWRFGSLTIVNVVGTLDSAAAAYKNRISLDKTTLALELRNLTLNDSGEYVLSINGDKGSYTATTRLEVFERISGARLIGPSDLIMEGNSTTLTCEGNGTVDSIKWFKNNESLSPSSSITFSSGNRSVTISPIRRADRGDYNCTLINPVSSGSAAYRMIVNFGPDSIRVDGRSEVEEEGYVNLSCIADSEPVPLYKWEFNGTKTEVTSKTYIVNSAKFSDSGNYTCIARNNITKLEATASRTVVVKEKGSLTGGSLSPGAIAGIVIGVLLGVAGVGVALIFCLKKRPKSSSKEDKQNGVAQNGGEHELNYAEVRHVQPDQSVVNMGGPSTQTRHGTPAMVRANRGAAPNQGVKPPAPTEVTYSEVKK</sequence>
<dbReference type="Gene3D" id="2.60.40.10">
    <property type="entry name" value="Immunoglobulins"/>
    <property type="match status" value="3"/>
</dbReference>
<evidence type="ECO:0000259" key="8">
    <source>
        <dbReference type="PROSITE" id="PS50835"/>
    </source>
</evidence>
<dbReference type="InterPro" id="IPR007110">
    <property type="entry name" value="Ig-like_dom"/>
</dbReference>
<dbReference type="SMART" id="SM00409">
    <property type="entry name" value="IG"/>
    <property type="match status" value="3"/>
</dbReference>
<evidence type="ECO:0000256" key="2">
    <source>
        <dbReference type="ARBA" id="ARBA00023157"/>
    </source>
</evidence>
<organism evidence="9 10">
    <name type="scientific">Astyanax mexicanus</name>
    <name type="common">Blind cave fish</name>
    <name type="synonym">Astyanax fasciatus mexicanus</name>
    <dbReference type="NCBI Taxonomy" id="7994"/>
    <lineage>
        <taxon>Eukaryota</taxon>
        <taxon>Metazoa</taxon>
        <taxon>Chordata</taxon>
        <taxon>Craniata</taxon>
        <taxon>Vertebrata</taxon>
        <taxon>Euteleostomi</taxon>
        <taxon>Actinopterygii</taxon>
        <taxon>Neopterygii</taxon>
        <taxon>Teleostei</taxon>
        <taxon>Ostariophysi</taxon>
        <taxon>Characiformes</taxon>
        <taxon>Characoidei</taxon>
        <taxon>Acestrorhamphidae</taxon>
        <taxon>Acestrorhamphinae</taxon>
        <taxon>Astyanax</taxon>
    </lineage>
</organism>
<feature type="signal peptide" evidence="7">
    <location>
        <begin position="1"/>
        <end position="22"/>
    </location>
</feature>
<keyword evidence="4" id="KW-0393">Immunoglobulin domain</keyword>
<feature type="chain" id="PRO_5034387640" evidence="7">
    <location>
        <begin position="23"/>
        <end position="420"/>
    </location>
</feature>
<evidence type="ECO:0000256" key="3">
    <source>
        <dbReference type="ARBA" id="ARBA00023180"/>
    </source>
</evidence>
<keyword evidence="6" id="KW-0472">Membrane</keyword>
<dbReference type="InterPro" id="IPR003599">
    <property type="entry name" value="Ig_sub"/>
</dbReference>
<feature type="compositionally biased region" description="Polar residues" evidence="5">
    <location>
        <begin position="371"/>
        <end position="387"/>
    </location>
</feature>
<dbReference type="InterPro" id="IPR036179">
    <property type="entry name" value="Ig-like_dom_sf"/>
</dbReference>
<keyword evidence="6" id="KW-1133">Transmembrane helix</keyword>
<dbReference type="SMART" id="SM00408">
    <property type="entry name" value="IGc2"/>
    <property type="match status" value="2"/>
</dbReference>
<keyword evidence="1 7" id="KW-0732">Signal</keyword>
<evidence type="ECO:0000256" key="7">
    <source>
        <dbReference type="SAM" id="SignalP"/>
    </source>
</evidence>
<name>A0A8B9RGY8_ASTMX</name>
<evidence type="ECO:0000313" key="10">
    <source>
        <dbReference type="Proteomes" id="UP000694621"/>
    </source>
</evidence>
<dbReference type="Pfam" id="PF13927">
    <property type="entry name" value="Ig_3"/>
    <property type="match status" value="2"/>
</dbReference>
<feature type="region of interest" description="Disordered" evidence="5">
    <location>
        <begin position="366"/>
        <end position="420"/>
    </location>
</feature>
<dbReference type="PANTHER" id="PTHR44337:SF16">
    <property type="entry name" value="CARCINOEMBRYONIC ANTIGEN-RELATED CELL ADHESION MOLECULE 20-LIKE-RELATED"/>
    <property type="match status" value="1"/>
</dbReference>
<dbReference type="Ensembl" id="ENSAMXT00005046048.1">
    <property type="protein sequence ID" value="ENSAMXP00005042326.1"/>
    <property type="gene ID" value="ENSAMXG00005019757.1"/>
</dbReference>
<keyword evidence="3" id="KW-0325">Glycoprotein</keyword>
<keyword evidence="6" id="KW-0812">Transmembrane</keyword>
<dbReference type="OMA" id="IMEGNST"/>
<evidence type="ECO:0000256" key="5">
    <source>
        <dbReference type="SAM" id="MobiDB-lite"/>
    </source>
</evidence>
<reference evidence="9" key="1">
    <citation type="submission" date="2025-08" db="UniProtKB">
        <authorList>
            <consortium name="Ensembl"/>
        </authorList>
    </citation>
    <scope>IDENTIFICATION</scope>
</reference>
<dbReference type="InterPro" id="IPR003598">
    <property type="entry name" value="Ig_sub2"/>
</dbReference>
<dbReference type="OrthoDB" id="10012075at2759"/>
<dbReference type="AlphaFoldDB" id="A0A8B9RGY8"/>
<dbReference type="Proteomes" id="UP000694621">
    <property type="component" value="Unplaced"/>
</dbReference>
<dbReference type="SUPFAM" id="SSF48726">
    <property type="entry name" value="Immunoglobulin"/>
    <property type="match status" value="3"/>
</dbReference>
<evidence type="ECO:0000256" key="6">
    <source>
        <dbReference type="SAM" id="Phobius"/>
    </source>
</evidence>
<dbReference type="InterPro" id="IPR052598">
    <property type="entry name" value="IgSF_CEA-related"/>
</dbReference>
<feature type="transmembrane region" description="Helical" evidence="6">
    <location>
        <begin position="313"/>
        <end position="336"/>
    </location>
</feature>
<feature type="domain" description="Ig-like" evidence="8">
    <location>
        <begin position="217"/>
        <end position="297"/>
    </location>
</feature>
<dbReference type="InterPro" id="IPR013783">
    <property type="entry name" value="Ig-like_fold"/>
</dbReference>
<keyword evidence="2" id="KW-1015">Disulfide bond</keyword>
<feature type="domain" description="Ig-like" evidence="8">
    <location>
        <begin position="124"/>
        <end position="214"/>
    </location>
</feature>
<evidence type="ECO:0000256" key="1">
    <source>
        <dbReference type="ARBA" id="ARBA00022729"/>
    </source>
</evidence>
<evidence type="ECO:0000313" key="9">
    <source>
        <dbReference type="Ensembl" id="ENSAMXP00005042326.1"/>
    </source>
</evidence>
<protein>
    <submittedName>
        <fullName evidence="9">Si:dkey-250k15.7</fullName>
    </submittedName>
</protein>
<dbReference type="PANTHER" id="PTHR44337">
    <property type="entry name" value="CARCINOEMBRYONIC ANTIGEN-RELATED CELL ADHESION MOLECULE 8"/>
    <property type="match status" value="1"/>
</dbReference>
<proteinExistence type="predicted"/>
<evidence type="ECO:0000256" key="4">
    <source>
        <dbReference type="ARBA" id="ARBA00023319"/>
    </source>
</evidence>
<accession>A0A8B9RGY8</accession>